<dbReference type="InterPro" id="IPR000600">
    <property type="entry name" value="ROK"/>
</dbReference>
<sequence length="308" mass="32090">LKGEGLLRLKCPYVASDGEGEINMLIRVIDELADGMRENDSSVVLQGIGIGVPGLVRPNSGIVALAVNLGWKNVPLRKIISDKFQLPTFVGNDTDVAACGEALLRNEKTINNLVYVTIGTGIGAGIIIDRKLYQGSHGWVGEIGHIQVVEDGLICKCGKRGCLETVAAGPAIAGKALQYIRAGYGTKILELVDGDLNQVTAEVVSTAASQGDEVGMAIISDAGALVGKTIAYFVNLLHPDVVVIGGGVAKAGEILFKAIRERIVETSLPMMARTVKIEPSILGDDVGAAGAAALAIRQFLSNPLAGAK</sequence>
<evidence type="ECO:0000313" key="2">
    <source>
        <dbReference type="EMBL" id="GFP33193.1"/>
    </source>
</evidence>
<dbReference type="GO" id="GO:0016301">
    <property type="term" value="F:kinase activity"/>
    <property type="evidence" value="ECO:0007669"/>
    <property type="project" value="UniProtKB-KW"/>
</dbReference>
<dbReference type="PROSITE" id="PS01125">
    <property type="entry name" value="ROK"/>
    <property type="match status" value="1"/>
</dbReference>
<dbReference type="EMBL" id="BLSA01000320">
    <property type="protein sequence ID" value="GFP33193.1"/>
    <property type="molecule type" value="Genomic_DNA"/>
</dbReference>
<name>A0A6V8PLQ8_9ACTN</name>
<dbReference type="PANTHER" id="PTHR18964">
    <property type="entry name" value="ROK (REPRESSOR, ORF, KINASE) FAMILY"/>
    <property type="match status" value="1"/>
</dbReference>
<organism evidence="2 3">
    <name type="scientific">Candidatus Hakubella thermalkaliphila</name>
    <dbReference type="NCBI Taxonomy" id="2754717"/>
    <lineage>
        <taxon>Bacteria</taxon>
        <taxon>Bacillati</taxon>
        <taxon>Actinomycetota</taxon>
        <taxon>Actinomycetota incertae sedis</taxon>
        <taxon>Candidatus Hakubellales</taxon>
        <taxon>Candidatus Hakubellaceae</taxon>
        <taxon>Candidatus Hakubella</taxon>
    </lineage>
</organism>
<dbReference type="AlphaFoldDB" id="A0A6V8PLQ8"/>
<keyword evidence="2" id="KW-0808">Transferase</keyword>
<gene>
    <name evidence="2" type="ORF">HKBW3S42_01515</name>
</gene>
<protein>
    <submittedName>
        <fullName evidence="2">Glucokinase</fullName>
    </submittedName>
</protein>
<reference evidence="2 3" key="1">
    <citation type="journal article" date="2020" name="Front. Microbiol.">
        <title>Single-cell genomics of novel Actinobacteria with the Wood-Ljungdahl pathway discovered in a serpentinizing system.</title>
        <authorList>
            <person name="Merino N."/>
            <person name="Kawai M."/>
            <person name="Boyd E.S."/>
            <person name="Colman D.R."/>
            <person name="McGlynn S.E."/>
            <person name="Nealson K.H."/>
            <person name="Kurokawa K."/>
            <person name="Hongoh Y."/>
        </authorList>
    </citation>
    <scope>NUCLEOTIDE SEQUENCE [LARGE SCALE GENOMIC DNA]</scope>
    <source>
        <strain evidence="2 3">S42</strain>
    </source>
</reference>
<dbReference type="PANTHER" id="PTHR18964:SF149">
    <property type="entry name" value="BIFUNCTIONAL UDP-N-ACETYLGLUCOSAMINE 2-EPIMERASE_N-ACETYLMANNOSAMINE KINASE"/>
    <property type="match status" value="1"/>
</dbReference>
<dbReference type="Pfam" id="PF00480">
    <property type="entry name" value="ROK"/>
    <property type="match status" value="1"/>
</dbReference>
<keyword evidence="2" id="KW-0418">Kinase</keyword>
<comment type="caution">
    <text evidence="2">The sequence shown here is derived from an EMBL/GenBank/DDBJ whole genome shotgun (WGS) entry which is preliminary data.</text>
</comment>
<dbReference type="Gene3D" id="3.30.420.40">
    <property type="match status" value="2"/>
</dbReference>
<dbReference type="Proteomes" id="UP000568877">
    <property type="component" value="Unassembled WGS sequence"/>
</dbReference>
<evidence type="ECO:0000256" key="1">
    <source>
        <dbReference type="ARBA" id="ARBA00006479"/>
    </source>
</evidence>
<accession>A0A6V8PLQ8</accession>
<proteinExistence type="inferred from homology"/>
<dbReference type="InterPro" id="IPR049874">
    <property type="entry name" value="ROK_cs"/>
</dbReference>
<feature type="non-terminal residue" evidence="2">
    <location>
        <position position="1"/>
    </location>
</feature>
<dbReference type="InterPro" id="IPR043129">
    <property type="entry name" value="ATPase_NBD"/>
</dbReference>
<evidence type="ECO:0000313" key="3">
    <source>
        <dbReference type="Proteomes" id="UP000568877"/>
    </source>
</evidence>
<dbReference type="SUPFAM" id="SSF53067">
    <property type="entry name" value="Actin-like ATPase domain"/>
    <property type="match status" value="1"/>
</dbReference>
<comment type="similarity">
    <text evidence="1">Belongs to the ROK (NagC/XylR) family.</text>
</comment>